<comment type="cofactor">
    <cofactor evidence="1">
        <name>heme</name>
        <dbReference type="ChEBI" id="CHEBI:30413"/>
    </cofactor>
</comment>
<keyword evidence="6 8" id="KW-0408">Iron</keyword>
<comment type="similarity">
    <text evidence="2 8">Belongs to the cytochrome P450 family.</text>
</comment>
<dbReference type="InterPro" id="IPR001128">
    <property type="entry name" value="Cyt_P450"/>
</dbReference>
<evidence type="ECO:0000256" key="5">
    <source>
        <dbReference type="ARBA" id="ARBA00023002"/>
    </source>
</evidence>
<sequence length="112" mass="12329">MLNDPQTSANPSQFNSERFLARDGEEPETEPRTMCFGFGRRICPGFHVANVSIWISTAMSLAAFDISKVVENDVEITSEVESLPGVASHPKPFKYSIKPRSATALGIIEQDI</sequence>
<proteinExistence type="inferred from homology"/>
<name>A0A9P7AIF5_9AGAM</name>
<dbReference type="PANTHER" id="PTHR46300">
    <property type="entry name" value="P450, PUTATIVE (EUROFUNG)-RELATED-RELATED"/>
    <property type="match status" value="1"/>
</dbReference>
<gene>
    <name evidence="10" type="ORF">HD556DRAFT_826475</name>
</gene>
<dbReference type="GO" id="GO:0020037">
    <property type="term" value="F:heme binding"/>
    <property type="evidence" value="ECO:0007669"/>
    <property type="project" value="InterPro"/>
</dbReference>
<evidence type="ECO:0000256" key="3">
    <source>
        <dbReference type="ARBA" id="ARBA00022617"/>
    </source>
</evidence>
<evidence type="ECO:0000256" key="7">
    <source>
        <dbReference type="ARBA" id="ARBA00023033"/>
    </source>
</evidence>
<evidence type="ECO:0000256" key="2">
    <source>
        <dbReference type="ARBA" id="ARBA00010617"/>
    </source>
</evidence>
<organism evidence="10 11">
    <name type="scientific">Suillus plorans</name>
    <dbReference type="NCBI Taxonomy" id="116603"/>
    <lineage>
        <taxon>Eukaryota</taxon>
        <taxon>Fungi</taxon>
        <taxon>Dikarya</taxon>
        <taxon>Basidiomycota</taxon>
        <taxon>Agaricomycotina</taxon>
        <taxon>Agaricomycetes</taxon>
        <taxon>Agaricomycetidae</taxon>
        <taxon>Boletales</taxon>
        <taxon>Suillineae</taxon>
        <taxon>Suillaceae</taxon>
        <taxon>Suillus</taxon>
    </lineage>
</organism>
<dbReference type="InterPro" id="IPR050364">
    <property type="entry name" value="Cytochrome_P450_fung"/>
</dbReference>
<dbReference type="GO" id="GO:0005506">
    <property type="term" value="F:iron ion binding"/>
    <property type="evidence" value="ECO:0007669"/>
    <property type="project" value="InterPro"/>
</dbReference>
<evidence type="ECO:0000256" key="9">
    <source>
        <dbReference type="SAM" id="MobiDB-lite"/>
    </source>
</evidence>
<keyword evidence="3 8" id="KW-0349">Heme</keyword>
<evidence type="ECO:0000313" key="10">
    <source>
        <dbReference type="EMBL" id="KAG1789013.1"/>
    </source>
</evidence>
<dbReference type="SUPFAM" id="SSF48264">
    <property type="entry name" value="Cytochrome P450"/>
    <property type="match status" value="1"/>
</dbReference>
<evidence type="ECO:0000256" key="4">
    <source>
        <dbReference type="ARBA" id="ARBA00022723"/>
    </source>
</evidence>
<evidence type="ECO:0008006" key="12">
    <source>
        <dbReference type="Google" id="ProtNLM"/>
    </source>
</evidence>
<dbReference type="GeneID" id="64605514"/>
<dbReference type="Proteomes" id="UP000719766">
    <property type="component" value="Unassembled WGS sequence"/>
</dbReference>
<dbReference type="PROSITE" id="PS00086">
    <property type="entry name" value="CYTOCHROME_P450"/>
    <property type="match status" value="1"/>
</dbReference>
<keyword evidence="11" id="KW-1185">Reference proteome</keyword>
<dbReference type="Gene3D" id="1.10.630.10">
    <property type="entry name" value="Cytochrome P450"/>
    <property type="match status" value="1"/>
</dbReference>
<evidence type="ECO:0000256" key="6">
    <source>
        <dbReference type="ARBA" id="ARBA00023004"/>
    </source>
</evidence>
<dbReference type="PANTHER" id="PTHR46300:SF7">
    <property type="entry name" value="P450, PUTATIVE (EUROFUNG)-RELATED"/>
    <property type="match status" value="1"/>
</dbReference>
<dbReference type="RefSeq" id="XP_041156149.1">
    <property type="nucleotide sequence ID" value="XM_041311750.1"/>
</dbReference>
<feature type="region of interest" description="Disordered" evidence="9">
    <location>
        <begin position="1"/>
        <end position="29"/>
    </location>
</feature>
<dbReference type="GO" id="GO:0016705">
    <property type="term" value="F:oxidoreductase activity, acting on paired donors, with incorporation or reduction of molecular oxygen"/>
    <property type="evidence" value="ECO:0007669"/>
    <property type="project" value="InterPro"/>
</dbReference>
<evidence type="ECO:0000256" key="1">
    <source>
        <dbReference type="ARBA" id="ARBA00001971"/>
    </source>
</evidence>
<dbReference type="OrthoDB" id="2789670at2759"/>
<keyword evidence="5 8" id="KW-0560">Oxidoreductase</keyword>
<dbReference type="AlphaFoldDB" id="A0A9P7AIF5"/>
<protein>
    <recommendedName>
        <fullName evidence="12">Cytochrome P450</fullName>
    </recommendedName>
</protein>
<keyword evidence="7 8" id="KW-0503">Monooxygenase</keyword>
<dbReference type="Pfam" id="PF00067">
    <property type="entry name" value="p450"/>
    <property type="match status" value="1"/>
</dbReference>
<evidence type="ECO:0000256" key="8">
    <source>
        <dbReference type="RuleBase" id="RU000461"/>
    </source>
</evidence>
<reference evidence="10" key="1">
    <citation type="journal article" date="2020" name="New Phytol.">
        <title>Comparative genomics reveals dynamic genome evolution in host specialist ectomycorrhizal fungi.</title>
        <authorList>
            <person name="Lofgren L.A."/>
            <person name="Nguyen N.H."/>
            <person name="Vilgalys R."/>
            <person name="Ruytinx J."/>
            <person name="Liao H.L."/>
            <person name="Branco S."/>
            <person name="Kuo A."/>
            <person name="LaButti K."/>
            <person name="Lipzen A."/>
            <person name="Andreopoulos W."/>
            <person name="Pangilinan J."/>
            <person name="Riley R."/>
            <person name="Hundley H."/>
            <person name="Na H."/>
            <person name="Barry K."/>
            <person name="Grigoriev I.V."/>
            <person name="Stajich J.E."/>
            <person name="Kennedy P.G."/>
        </authorList>
    </citation>
    <scope>NUCLEOTIDE SEQUENCE</scope>
    <source>
        <strain evidence="10">S12</strain>
    </source>
</reference>
<keyword evidence="4 8" id="KW-0479">Metal-binding</keyword>
<dbReference type="GO" id="GO:0004497">
    <property type="term" value="F:monooxygenase activity"/>
    <property type="evidence" value="ECO:0007669"/>
    <property type="project" value="UniProtKB-KW"/>
</dbReference>
<dbReference type="InterPro" id="IPR017972">
    <property type="entry name" value="Cyt_P450_CS"/>
</dbReference>
<dbReference type="EMBL" id="JABBWE010000062">
    <property type="protein sequence ID" value="KAG1789013.1"/>
    <property type="molecule type" value="Genomic_DNA"/>
</dbReference>
<accession>A0A9P7AIF5</accession>
<evidence type="ECO:0000313" key="11">
    <source>
        <dbReference type="Proteomes" id="UP000719766"/>
    </source>
</evidence>
<comment type="caution">
    <text evidence="10">The sequence shown here is derived from an EMBL/GenBank/DDBJ whole genome shotgun (WGS) entry which is preliminary data.</text>
</comment>
<feature type="compositionally biased region" description="Polar residues" evidence="9">
    <location>
        <begin position="1"/>
        <end position="16"/>
    </location>
</feature>
<dbReference type="InterPro" id="IPR036396">
    <property type="entry name" value="Cyt_P450_sf"/>
</dbReference>